<keyword evidence="14" id="KW-0547">Nucleotide-binding</keyword>
<evidence type="ECO:0000256" key="17">
    <source>
        <dbReference type="ARBA" id="ARBA00023141"/>
    </source>
</evidence>
<keyword evidence="21" id="KW-1133">Transmembrane helix</keyword>
<comment type="pathway">
    <text evidence="7">Metabolic intermediate biosynthesis; chorismate biosynthesis; chorismate from D-erythrose 4-phosphate and phosphoenolpyruvate: step 2/7.</text>
</comment>
<keyword evidence="21" id="KW-0472">Membrane</keyword>
<keyword evidence="15" id="KW-0862">Zinc</keyword>
<dbReference type="KEGG" id="alti:ALE3EI_2124"/>
<comment type="subcellular location">
    <subcellularLocation>
        <location evidence="6">Cytoplasm</location>
    </subcellularLocation>
</comment>
<dbReference type="EMBL" id="CP052909">
    <property type="protein sequence ID" value="QNJ98671.1"/>
    <property type="molecule type" value="Genomic_DNA"/>
</dbReference>
<comment type="similarity">
    <text evidence="8">Belongs to the sugar phosphate cyclases superfamily. Dehydroquinate synthase family.</text>
</comment>
<name>A0A7G8PWF5_9FLAO</name>
<proteinExistence type="inferred from homology"/>
<comment type="catalytic activity">
    <reaction evidence="1">
        <text>7-phospho-2-dehydro-3-deoxy-D-arabino-heptonate = 3-dehydroquinate + phosphate</text>
        <dbReference type="Rhea" id="RHEA:21968"/>
        <dbReference type="ChEBI" id="CHEBI:32364"/>
        <dbReference type="ChEBI" id="CHEBI:43474"/>
        <dbReference type="ChEBI" id="CHEBI:58394"/>
        <dbReference type="EC" id="4.2.3.4"/>
    </reaction>
</comment>
<dbReference type="EC" id="4.2.3.4" evidence="9 20"/>
<dbReference type="AlphaFoldDB" id="A0A7G8PWF5"/>
<dbReference type="GO" id="GO:0003856">
    <property type="term" value="F:3-dehydroquinate synthase activity"/>
    <property type="evidence" value="ECO:0007669"/>
    <property type="project" value="UniProtKB-UniRule"/>
</dbReference>
<evidence type="ECO:0000256" key="8">
    <source>
        <dbReference type="ARBA" id="ARBA00005412"/>
    </source>
</evidence>
<keyword evidence="12" id="KW-0028">Amino-acid biosynthesis</keyword>
<dbReference type="GO" id="GO:0009073">
    <property type="term" value="P:aromatic amino acid family biosynthetic process"/>
    <property type="evidence" value="ECO:0007669"/>
    <property type="project" value="UniProtKB-KW"/>
</dbReference>
<comment type="cofactor">
    <cofactor evidence="2">
        <name>NAD(+)</name>
        <dbReference type="ChEBI" id="CHEBI:57540"/>
    </cofactor>
</comment>
<reference evidence="24 25" key="1">
    <citation type="submission" date="2020-04" db="EMBL/GenBank/DDBJ databases">
        <title>Genome sequence of Altibacter aquimarinus strain ALE3EI.</title>
        <authorList>
            <person name="Oh H.-M."/>
            <person name="Jang D."/>
        </authorList>
    </citation>
    <scope>NUCLEOTIDE SEQUENCE [LARGE SCALE GENOMIC DNA]</scope>
    <source>
        <strain evidence="24 25">ALE3EI</strain>
    </source>
</reference>
<dbReference type="InterPro" id="IPR056179">
    <property type="entry name" value="DHQS_C"/>
</dbReference>
<evidence type="ECO:0000256" key="14">
    <source>
        <dbReference type="ARBA" id="ARBA00022741"/>
    </source>
</evidence>
<dbReference type="GO" id="GO:0046872">
    <property type="term" value="F:metal ion binding"/>
    <property type="evidence" value="ECO:0007669"/>
    <property type="project" value="UniProtKB-KW"/>
</dbReference>
<sequence>MPNRKNVKLPHSIHFNSGSWEALNTYLSTSGFSKVFVLTDENTNTHCLPIFQRNCTLKNFEVLSMKAGESHKTIDSCVTLWQQLSEKGADRKSLLINLGGGVVTDLGGFVAATFKRGIHCIHIPTSLLAMVDASVGGKNGVDLGSLKNQIGVIKQPDLVLVTTEFLKTLPEDHFISGLAEMLKHGLIHSEAYWQKVSNYDKHTGDDLDTLILESILIKHSVVSADPNEENLRKTLNYGHTLGHAIESYCLDHSERRALLHGEAIAIGMILATFISSVLLSFPKKKLEEISRVIFNYFPKQEFNRSDIENVIKLLIYDKKNTNGKVHFVLLEAIGSHKINCEVPNSLIYSAFEYYENF</sequence>
<evidence type="ECO:0000313" key="24">
    <source>
        <dbReference type="EMBL" id="QNJ98671.1"/>
    </source>
</evidence>
<feature type="domain" description="3-dehydroquinate synthase N-terminal" evidence="22">
    <location>
        <begin position="64"/>
        <end position="175"/>
    </location>
</feature>
<dbReference type="PANTHER" id="PTHR43622:SF7">
    <property type="entry name" value="3-DEHYDROQUINATE SYNTHASE, CHLOROPLASTIC"/>
    <property type="match status" value="1"/>
</dbReference>
<evidence type="ECO:0000256" key="15">
    <source>
        <dbReference type="ARBA" id="ARBA00022833"/>
    </source>
</evidence>
<feature type="transmembrane region" description="Helical" evidence="21">
    <location>
        <begin position="263"/>
        <end position="281"/>
    </location>
</feature>
<keyword evidence="21" id="KW-0812">Transmembrane</keyword>
<dbReference type="InterPro" id="IPR030963">
    <property type="entry name" value="DHQ_synth_fam"/>
</dbReference>
<comment type="cofactor">
    <cofactor evidence="3">
        <name>Co(2+)</name>
        <dbReference type="ChEBI" id="CHEBI:48828"/>
    </cofactor>
</comment>
<dbReference type="Gene3D" id="1.20.1090.10">
    <property type="entry name" value="Dehydroquinate synthase-like - alpha domain"/>
    <property type="match status" value="1"/>
</dbReference>
<feature type="domain" description="3-dehydroquinate synthase C-terminal" evidence="23">
    <location>
        <begin position="177"/>
        <end position="320"/>
    </location>
</feature>
<evidence type="ECO:0000313" key="25">
    <source>
        <dbReference type="Proteomes" id="UP000515514"/>
    </source>
</evidence>
<dbReference type="PIRSF" id="PIRSF001455">
    <property type="entry name" value="DHQ_synth"/>
    <property type="match status" value="1"/>
</dbReference>
<evidence type="ECO:0000256" key="1">
    <source>
        <dbReference type="ARBA" id="ARBA00001393"/>
    </source>
</evidence>
<keyword evidence="13" id="KW-0479">Metal-binding</keyword>
<evidence type="ECO:0000256" key="11">
    <source>
        <dbReference type="ARBA" id="ARBA00022490"/>
    </source>
</evidence>
<evidence type="ECO:0000256" key="18">
    <source>
        <dbReference type="ARBA" id="ARBA00023239"/>
    </source>
</evidence>
<dbReference type="PANTHER" id="PTHR43622">
    <property type="entry name" value="3-DEHYDROQUINATE SYNTHASE"/>
    <property type="match status" value="1"/>
</dbReference>
<dbReference type="Pfam" id="PF24621">
    <property type="entry name" value="DHQS_C"/>
    <property type="match status" value="1"/>
</dbReference>
<protein>
    <recommendedName>
        <fullName evidence="10 20">3-dehydroquinate synthase</fullName>
        <ecNumber evidence="9 20">4.2.3.4</ecNumber>
    </recommendedName>
</protein>
<evidence type="ECO:0000256" key="2">
    <source>
        <dbReference type="ARBA" id="ARBA00001911"/>
    </source>
</evidence>
<dbReference type="SUPFAM" id="SSF56796">
    <property type="entry name" value="Dehydroquinate synthase-like"/>
    <property type="match status" value="1"/>
</dbReference>
<keyword evidence="25" id="KW-1185">Reference proteome</keyword>
<keyword evidence="19" id="KW-0170">Cobalt</keyword>
<dbReference type="InterPro" id="IPR050071">
    <property type="entry name" value="Dehydroquinate_synthase"/>
</dbReference>
<dbReference type="InterPro" id="IPR030960">
    <property type="entry name" value="DHQS/DOIS_N"/>
</dbReference>
<dbReference type="GO" id="GO:0000166">
    <property type="term" value="F:nucleotide binding"/>
    <property type="evidence" value="ECO:0007669"/>
    <property type="project" value="UniProtKB-KW"/>
</dbReference>
<dbReference type="GO" id="GO:0005737">
    <property type="term" value="C:cytoplasm"/>
    <property type="evidence" value="ECO:0007669"/>
    <property type="project" value="UniProtKB-SubCell"/>
</dbReference>
<evidence type="ECO:0000256" key="6">
    <source>
        <dbReference type="ARBA" id="ARBA00004496"/>
    </source>
</evidence>
<dbReference type="FunFam" id="3.40.50.1970:FF:000007">
    <property type="entry name" value="Pentafunctional AROM polypeptide"/>
    <property type="match status" value="1"/>
</dbReference>
<organism evidence="24 25">
    <name type="scientific">Constantimarinum furrinae</name>
    <dbReference type="NCBI Taxonomy" id="2562285"/>
    <lineage>
        <taxon>Bacteria</taxon>
        <taxon>Pseudomonadati</taxon>
        <taxon>Bacteroidota</taxon>
        <taxon>Flavobacteriia</taxon>
        <taxon>Flavobacteriales</taxon>
        <taxon>Flavobacteriaceae</taxon>
        <taxon>Altibacter/Constantimarinum group</taxon>
        <taxon>Constantimarinum</taxon>
    </lineage>
</organism>
<evidence type="ECO:0000259" key="22">
    <source>
        <dbReference type="Pfam" id="PF01761"/>
    </source>
</evidence>
<dbReference type="NCBIfam" id="TIGR01357">
    <property type="entry name" value="aroB"/>
    <property type="match status" value="1"/>
</dbReference>
<comment type="cofactor">
    <cofactor evidence="4">
        <name>Zn(2+)</name>
        <dbReference type="ChEBI" id="CHEBI:29105"/>
    </cofactor>
</comment>
<evidence type="ECO:0000256" key="12">
    <source>
        <dbReference type="ARBA" id="ARBA00022605"/>
    </source>
</evidence>
<dbReference type="CDD" id="cd08195">
    <property type="entry name" value="DHQS"/>
    <property type="match status" value="1"/>
</dbReference>
<evidence type="ECO:0000256" key="16">
    <source>
        <dbReference type="ARBA" id="ARBA00023027"/>
    </source>
</evidence>
<dbReference type="GO" id="GO:0008652">
    <property type="term" value="P:amino acid biosynthetic process"/>
    <property type="evidence" value="ECO:0007669"/>
    <property type="project" value="UniProtKB-KW"/>
</dbReference>
<evidence type="ECO:0000256" key="7">
    <source>
        <dbReference type="ARBA" id="ARBA00004661"/>
    </source>
</evidence>
<evidence type="ECO:0000256" key="4">
    <source>
        <dbReference type="ARBA" id="ARBA00001947"/>
    </source>
</evidence>
<comment type="function">
    <text evidence="5">Catalyzes the conversion of 3-deoxy-D-arabino-heptulosonate 7-phosphate (DAHP) to dehydroquinate (DHQ).</text>
</comment>
<dbReference type="Pfam" id="PF01761">
    <property type="entry name" value="DHQ_synthase"/>
    <property type="match status" value="1"/>
</dbReference>
<evidence type="ECO:0000256" key="3">
    <source>
        <dbReference type="ARBA" id="ARBA00001941"/>
    </source>
</evidence>
<dbReference type="RefSeq" id="WP_186988511.1">
    <property type="nucleotide sequence ID" value="NZ_CP052909.1"/>
</dbReference>
<dbReference type="GO" id="GO:0009423">
    <property type="term" value="P:chorismate biosynthetic process"/>
    <property type="evidence" value="ECO:0007669"/>
    <property type="project" value="UniProtKB-UniRule"/>
</dbReference>
<keyword evidence="17" id="KW-0057">Aromatic amino acid biosynthesis</keyword>
<dbReference type="Proteomes" id="UP000515514">
    <property type="component" value="Chromosome"/>
</dbReference>
<dbReference type="Gene3D" id="3.40.50.1970">
    <property type="match status" value="1"/>
</dbReference>
<dbReference type="InterPro" id="IPR016037">
    <property type="entry name" value="DHQ_synth_AroB"/>
</dbReference>
<evidence type="ECO:0000256" key="19">
    <source>
        <dbReference type="ARBA" id="ARBA00023285"/>
    </source>
</evidence>
<evidence type="ECO:0000256" key="9">
    <source>
        <dbReference type="ARBA" id="ARBA00013031"/>
    </source>
</evidence>
<evidence type="ECO:0000256" key="21">
    <source>
        <dbReference type="SAM" id="Phobius"/>
    </source>
</evidence>
<evidence type="ECO:0000256" key="20">
    <source>
        <dbReference type="NCBIfam" id="TIGR01357"/>
    </source>
</evidence>
<evidence type="ECO:0000256" key="10">
    <source>
        <dbReference type="ARBA" id="ARBA00017684"/>
    </source>
</evidence>
<keyword evidence="16" id="KW-0520">NAD</keyword>
<accession>A0A7G8PWF5</accession>
<keyword evidence="11" id="KW-0963">Cytoplasm</keyword>
<evidence type="ECO:0000259" key="23">
    <source>
        <dbReference type="Pfam" id="PF24621"/>
    </source>
</evidence>
<evidence type="ECO:0000256" key="5">
    <source>
        <dbReference type="ARBA" id="ARBA00003485"/>
    </source>
</evidence>
<evidence type="ECO:0000256" key="13">
    <source>
        <dbReference type="ARBA" id="ARBA00022723"/>
    </source>
</evidence>
<gene>
    <name evidence="24" type="ORF">ALE3EI_2124</name>
</gene>
<keyword evidence="18" id="KW-0456">Lyase</keyword>